<dbReference type="InterPro" id="IPR049058">
    <property type="entry name" value="NAD_Glu_DH_HM2"/>
</dbReference>
<dbReference type="InterPro" id="IPR049062">
    <property type="entry name" value="NAD_Glu_DH_ACT2"/>
</dbReference>
<organism evidence="6 7">
    <name type="scientific">Microbacterium capsulatum</name>
    <dbReference type="NCBI Taxonomy" id="3041921"/>
    <lineage>
        <taxon>Bacteria</taxon>
        <taxon>Bacillati</taxon>
        <taxon>Actinomycetota</taxon>
        <taxon>Actinomycetes</taxon>
        <taxon>Micrococcales</taxon>
        <taxon>Microbacteriaceae</taxon>
        <taxon>Microbacterium</taxon>
    </lineage>
</organism>
<sequence>MGKTTGSEAIDEAIDALDADLGEGLRRIIGGLDPDDVAEREPRDIVGAAVSLRSLAERRERGQTRIAVFTPTLSEHGWTSRRTIVDICTDDAPFLVDSAIAAVARQGLAVHLLVHPIVEVRRGSDGELLSAVAHGGELESWIHLEVDRVPTSEGRAQLEERLQSVIGDVHAAVDDWPAMRRACLDVVTDLRTAPPATADPATIRPAVDFFSWLADDNFTFLGYREYRLETAEDGEDVLVPLAHTGLGILRKAAAEVAHLRPEAQRTAREPRLLTITKANSRATVHRDVYLDYIGARTFDDAGNVTGERRFLGMFTSAAYAASVSTLPIASTKVRSVLEASGFPPMSHSGKDLLQILEQYPRDELFQDTPEHLLEVATEVGRLRDRRRARAFLRSDEFGRFVSALVYLPKDRYNTAVRLRIETVLRDVFQAESVDHATWVGDAPLAQLHFVVRMPRGSSLPDVDEATLQARLAEAVRGWDEGLVDALHQAYGEDETARLLGRYGDVFPLGYKDSVTPEEAIDDIALLESLESAEFAVRLNVPERDDPAKRVLTVVSHREYPLTQVLPILTDLGTDVVDERPYTITLPGGEVRYISDFGLTAPAPESAARWSDPAWGADFEAAFTAAWTGAAESDRLNSLVLLGGVEWRRIVVLRAIAMYLRQIGSAFSVEYIERALVSHPGLSGDLVRLFELRFDPALEGDRTAQTTTAEAALLQALDGVSSLDDDRILRSFIGVIGATWRTNFYQPAADGSPKPWVSMKLDCARVPGLPKPHPMAEIWVYSPEVEGVHLRFGKVARGGLRWSDRREDFRTEVLGLVKAQMVKNAVIVPTGSKGGFFAKRLPAPSDRAAWLEGGKAAYRTFIRALLDITDNRVGSEIVPPAHVVRHDGDDSYLVVAADKGTASFSDIANGISEEYGFWLADAFASGGSAGYDHKGMGITARGAWESVRRHFRELGVDTQTEDFTVVGVGDMSGDVFGNGMLRSEHIKLIAAFDHRHVFADPDPDPAASFTERRRLFDLPGSSWDDYDRGLLSAGGGVFPLSLKSIPITPEMTRALGLDPAVQTLTPLELKRAVLLAPVDLFWNGGIGTYIKASDETDAEIGDRGNDAIRVNGDQLRLRVVGEGGNLGVSQRGRIEAALAGVSINTDAIDNSAGVGTSDREVNIKILLGAVERAGRLDRPARDALLRSMTDEVAVQVLRDNYEQNVLLGNSRANAAVMLPVQERLMELLEERDELDRELEFLPSAAEVTTRASDGRGLTRPEFAVLVAYAKLALKTDLTASGLAQDPWFRTTLAEYFPEPIRHAYAGDLDAHPLRTEIIVNSVANSMVNRGGITFASRAADETGASSEHIARAYVAVREIFDLRGFVIAVEATDNLVPTAVQTDLYLTFRRLLDRATRWFVQHRADGLDIGRQIEDFRPPIARLWAELEQVLQGEDLDRFQRRVTELDDAGVPTELARHGAGVLDAFPLLDIAESSRLHGWDLRELAGVYFALSAQLRFDEMLSKATALPQSDRWGSMARATMRDDLYAVLIELTASIAQHTAPMDPAARIEAWLEQGGHSARRLLDEAMAAAHAQDGSGLATLSVAVRRLRSLVR</sequence>
<dbReference type="InterPro" id="IPR048381">
    <property type="entry name" value="GDH_C"/>
</dbReference>
<dbReference type="InterPro" id="IPR046346">
    <property type="entry name" value="Aminoacid_DH-like_N_sf"/>
</dbReference>
<dbReference type="InterPro" id="IPR049056">
    <property type="entry name" value="NAD_Glu_DH_HM3"/>
</dbReference>
<feature type="domain" description="NAD-glutamate dehydrogenase N-terminal ACT1" evidence="3">
    <location>
        <begin position="26"/>
        <end position="162"/>
    </location>
</feature>
<dbReference type="InterPro" id="IPR007780">
    <property type="entry name" value="NAD_Glu_DH_bac"/>
</dbReference>
<dbReference type="PIRSF" id="PIRSF036761">
    <property type="entry name" value="GDH_Mll4104"/>
    <property type="match status" value="1"/>
</dbReference>
<evidence type="ECO:0000259" key="4">
    <source>
        <dbReference type="Pfam" id="PF21076"/>
    </source>
</evidence>
<dbReference type="Proteomes" id="UP001230289">
    <property type="component" value="Unassembled WGS sequence"/>
</dbReference>
<dbReference type="Pfam" id="PF21075">
    <property type="entry name" value="GDH_ACT1"/>
    <property type="match status" value="1"/>
</dbReference>
<dbReference type="PANTHER" id="PTHR43403">
    <property type="entry name" value="NAD-SPECIFIC GLUTAMATE DEHYDROGENASE"/>
    <property type="match status" value="1"/>
</dbReference>
<dbReference type="Pfam" id="PF21073">
    <property type="entry name" value="GDH_HM1"/>
    <property type="match status" value="1"/>
</dbReference>
<dbReference type="EMBL" id="JAVFCB010000016">
    <property type="protein sequence ID" value="MDQ4215851.1"/>
    <property type="molecule type" value="Genomic_DNA"/>
</dbReference>
<name>A0ABU0XL27_9MICO</name>
<dbReference type="InterPro" id="IPR028971">
    <property type="entry name" value="NAD-GDH_cat"/>
</dbReference>
<dbReference type="Pfam" id="PF21074">
    <property type="entry name" value="GDH_C"/>
    <property type="match status" value="1"/>
</dbReference>
<evidence type="ECO:0000259" key="5">
    <source>
        <dbReference type="Pfam" id="PF21077"/>
    </source>
</evidence>
<feature type="domain" description="NAD-glutamate dehydrogenase ACT3" evidence="5">
    <location>
        <begin position="534"/>
        <end position="605"/>
    </location>
</feature>
<protein>
    <submittedName>
        <fullName evidence="6">NAD-glutamate dehydrogenase</fullName>
        <ecNumber evidence="6">1.4.1.2</ecNumber>
    </submittedName>
</protein>
<dbReference type="GO" id="GO:0004352">
    <property type="term" value="F:glutamate dehydrogenase (NAD+) activity"/>
    <property type="evidence" value="ECO:0007669"/>
    <property type="project" value="UniProtKB-EC"/>
</dbReference>
<keyword evidence="6" id="KW-0560">Oxidoreductase</keyword>
<dbReference type="SUPFAM" id="SSF53223">
    <property type="entry name" value="Aminoacid dehydrogenase-like, N-terminal domain"/>
    <property type="match status" value="1"/>
</dbReference>
<keyword evidence="7" id="KW-1185">Reference proteome</keyword>
<accession>A0ABU0XL27</accession>
<dbReference type="Pfam" id="PF21079">
    <property type="entry name" value="GDH_HM2"/>
    <property type="match status" value="1"/>
</dbReference>
<reference evidence="6 7" key="1">
    <citation type="submission" date="2023-08" db="EMBL/GenBank/DDBJ databases">
        <title>Microbacterium sp. nov., isolated from a waste landfill.</title>
        <authorList>
            <person name="Wen W."/>
        </authorList>
    </citation>
    <scope>NUCLEOTIDE SEQUENCE [LARGE SCALE GENOMIC DNA]</scope>
    <source>
        <strain evidence="6 7">ASV81</strain>
    </source>
</reference>
<evidence type="ECO:0000259" key="1">
    <source>
        <dbReference type="Pfam" id="PF05088"/>
    </source>
</evidence>
<feature type="domain" description="NAD-specific glutamate dehydrogenase C-terminal" evidence="2">
    <location>
        <begin position="1253"/>
        <end position="1590"/>
    </location>
</feature>
<dbReference type="Pfam" id="PF21078">
    <property type="entry name" value="GDH_HM3"/>
    <property type="match status" value="1"/>
</dbReference>
<dbReference type="SUPFAM" id="SSF51735">
    <property type="entry name" value="NAD(P)-binding Rossmann-fold domains"/>
    <property type="match status" value="1"/>
</dbReference>
<dbReference type="InterPro" id="IPR049059">
    <property type="entry name" value="NAD_Glu_DH_HM1"/>
</dbReference>
<dbReference type="Pfam" id="PF21076">
    <property type="entry name" value="GDH_ACT2"/>
    <property type="match status" value="1"/>
</dbReference>
<dbReference type="InterPro" id="IPR049064">
    <property type="entry name" value="NAD_Glu_DH_ACT3"/>
</dbReference>
<dbReference type="PANTHER" id="PTHR43403:SF1">
    <property type="entry name" value="NAD-SPECIFIC GLUTAMATE DEHYDROGENASE"/>
    <property type="match status" value="1"/>
</dbReference>
<feature type="domain" description="NAD-glutamate dehydrogenase catalytic" evidence="1">
    <location>
        <begin position="712"/>
        <end position="1207"/>
    </location>
</feature>
<dbReference type="InterPro" id="IPR036291">
    <property type="entry name" value="NAD(P)-bd_dom_sf"/>
</dbReference>
<feature type="domain" description="NAD-glutamate dehydrogenase ACT2" evidence="4">
    <location>
        <begin position="389"/>
        <end position="479"/>
    </location>
</feature>
<dbReference type="RefSeq" id="WP_308490802.1">
    <property type="nucleotide sequence ID" value="NZ_JAVFCB010000016.1"/>
</dbReference>
<dbReference type="Pfam" id="PF21077">
    <property type="entry name" value="GDH_ACT3"/>
    <property type="match status" value="1"/>
</dbReference>
<evidence type="ECO:0000313" key="7">
    <source>
        <dbReference type="Proteomes" id="UP001230289"/>
    </source>
</evidence>
<dbReference type="EC" id="1.4.1.2" evidence="6"/>
<evidence type="ECO:0000313" key="6">
    <source>
        <dbReference type="EMBL" id="MDQ4215851.1"/>
    </source>
</evidence>
<proteinExistence type="predicted"/>
<dbReference type="InterPro" id="IPR024727">
    <property type="entry name" value="NAD_Glu_DH_N_ACT1"/>
</dbReference>
<evidence type="ECO:0000259" key="3">
    <source>
        <dbReference type="Pfam" id="PF21075"/>
    </source>
</evidence>
<comment type="caution">
    <text evidence="6">The sequence shown here is derived from an EMBL/GenBank/DDBJ whole genome shotgun (WGS) entry which is preliminary data.</text>
</comment>
<evidence type="ECO:0000259" key="2">
    <source>
        <dbReference type="Pfam" id="PF21074"/>
    </source>
</evidence>
<gene>
    <name evidence="6" type="ORF">RBR11_18195</name>
</gene>
<dbReference type="Pfam" id="PF05088">
    <property type="entry name" value="Bac_GDH_CD"/>
    <property type="match status" value="1"/>
</dbReference>